<dbReference type="HAMAP" id="MF_01895">
    <property type="entry name" value="RNase_R"/>
    <property type="match status" value="1"/>
</dbReference>
<evidence type="ECO:0000256" key="5">
    <source>
        <dbReference type="ARBA" id="ARBA00022801"/>
    </source>
</evidence>
<keyword evidence="9" id="KW-0175">Coiled coil</keyword>
<dbReference type="InterPro" id="IPR003029">
    <property type="entry name" value="S1_domain"/>
</dbReference>
<dbReference type="InterPro" id="IPR040476">
    <property type="entry name" value="CSD2"/>
</dbReference>
<dbReference type="NCBIfam" id="TIGR00358">
    <property type="entry name" value="3_prime_RNase"/>
    <property type="match status" value="1"/>
</dbReference>
<evidence type="ECO:0000256" key="4">
    <source>
        <dbReference type="ARBA" id="ARBA00022722"/>
    </source>
</evidence>
<dbReference type="SUPFAM" id="SSF50249">
    <property type="entry name" value="Nucleic acid-binding proteins"/>
    <property type="match status" value="4"/>
</dbReference>
<proteinExistence type="inferred from homology"/>
<name>A0ABY1QA90_9BACT</name>
<evidence type="ECO:0000259" key="11">
    <source>
        <dbReference type="PROSITE" id="PS50126"/>
    </source>
</evidence>
<dbReference type="SMART" id="SM00955">
    <property type="entry name" value="RNB"/>
    <property type="match status" value="1"/>
</dbReference>
<dbReference type="Pfam" id="PF00575">
    <property type="entry name" value="S1"/>
    <property type="match status" value="1"/>
</dbReference>
<dbReference type="InterPro" id="IPR011129">
    <property type="entry name" value="CSD"/>
</dbReference>
<comment type="subcellular location">
    <subcellularLocation>
        <location evidence="2 8">Cytoplasm</location>
    </subcellularLocation>
</comment>
<dbReference type="PANTHER" id="PTHR23355">
    <property type="entry name" value="RIBONUCLEASE"/>
    <property type="match status" value="1"/>
</dbReference>
<comment type="caution">
    <text evidence="12">The sequence shown here is derived from an EMBL/GenBank/DDBJ whole genome shotgun (WGS) entry which is preliminary data.</text>
</comment>
<dbReference type="Gene3D" id="2.40.50.140">
    <property type="entry name" value="Nucleic acid-binding proteins"/>
    <property type="match status" value="2"/>
</dbReference>
<dbReference type="SMART" id="SM00357">
    <property type="entry name" value="CSP"/>
    <property type="match status" value="1"/>
</dbReference>
<keyword evidence="3 8" id="KW-0963">Cytoplasm</keyword>
<keyword evidence="5 8" id="KW-0378">Hydrolase</keyword>
<evidence type="ECO:0000256" key="1">
    <source>
        <dbReference type="ARBA" id="ARBA00001849"/>
    </source>
</evidence>
<comment type="function">
    <text evidence="8">3'-5' exoribonuclease that releases 5'-nucleoside monophosphates and is involved in maturation of structured RNAs.</text>
</comment>
<keyword evidence="4 8" id="KW-0540">Nuclease</keyword>
<dbReference type="Pfam" id="PF00773">
    <property type="entry name" value="RNB"/>
    <property type="match status" value="1"/>
</dbReference>
<evidence type="ECO:0000256" key="8">
    <source>
        <dbReference type="HAMAP-Rule" id="MF_01895"/>
    </source>
</evidence>
<feature type="compositionally biased region" description="Basic residues" evidence="10">
    <location>
        <begin position="756"/>
        <end position="775"/>
    </location>
</feature>
<evidence type="ECO:0000256" key="6">
    <source>
        <dbReference type="ARBA" id="ARBA00022839"/>
    </source>
</evidence>
<evidence type="ECO:0000256" key="10">
    <source>
        <dbReference type="SAM" id="MobiDB-lite"/>
    </source>
</evidence>
<dbReference type="EC" id="3.1.13.1" evidence="8"/>
<dbReference type="Pfam" id="PF08206">
    <property type="entry name" value="OB_RNB"/>
    <property type="match status" value="1"/>
</dbReference>
<dbReference type="EMBL" id="FXUG01000009">
    <property type="protein sequence ID" value="SMP65433.1"/>
    <property type="molecule type" value="Genomic_DNA"/>
</dbReference>
<evidence type="ECO:0000313" key="13">
    <source>
        <dbReference type="Proteomes" id="UP001158067"/>
    </source>
</evidence>
<evidence type="ECO:0000256" key="3">
    <source>
        <dbReference type="ARBA" id="ARBA00022490"/>
    </source>
</evidence>
<keyword evidence="13" id="KW-1185">Reference proteome</keyword>
<evidence type="ECO:0000256" key="9">
    <source>
        <dbReference type="SAM" id="Coils"/>
    </source>
</evidence>
<comment type="catalytic activity">
    <reaction evidence="1 8">
        <text>Exonucleolytic cleavage in the 3'- to 5'-direction to yield nucleoside 5'-phosphates.</text>
        <dbReference type="EC" id="3.1.13.1"/>
    </reaction>
</comment>
<keyword evidence="7 8" id="KW-0694">RNA-binding</keyword>
<dbReference type="InterPro" id="IPR012340">
    <property type="entry name" value="NA-bd_OB-fold"/>
</dbReference>
<evidence type="ECO:0000256" key="7">
    <source>
        <dbReference type="ARBA" id="ARBA00022884"/>
    </source>
</evidence>
<evidence type="ECO:0000313" key="12">
    <source>
        <dbReference type="EMBL" id="SMP65433.1"/>
    </source>
</evidence>
<dbReference type="InterPro" id="IPR013223">
    <property type="entry name" value="RNase_B_OB_dom"/>
</dbReference>
<feature type="region of interest" description="Disordered" evidence="10">
    <location>
        <begin position="737"/>
        <end position="775"/>
    </location>
</feature>
<dbReference type="InterPro" id="IPR001900">
    <property type="entry name" value="RNase_II/R"/>
</dbReference>
<dbReference type="PROSITE" id="PS50126">
    <property type="entry name" value="S1"/>
    <property type="match status" value="1"/>
</dbReference>
<dbReference type="RefSeq" id="WP_283433634.1">
    <property type="nucleotide sequence ID" value="NZ_CAWLDM010000001.1"/>
</dbReference>
<reference evidence="12 13" key="1">
    <citation type="submission" date="2017-05" db="EMBL/GenBank/DDBJ databases">
        <authorList>
            <person name="Varghese N."/>
            <person name="Submissions S."/>
        </authorList>
    </citation>
    <scope>NUCLEOTIDE SEQUENCE [LARGE SCALE GENOMIC DNA]</scope>
    <source>
        <strain evidence="12 13">DSM 25457</strain>
    </source>
</reference>
<evidence type="ECO:0000256" key="2">
    <source>
        <dbReference type="ARBA" id="ARBA00004496"/>
    </source>
</evidence>
<dbReference type="InterPro" id="IPR050180">
    <property type="entry name" value="RNR_Ribonuclease"/>
</dbReference>
<dbReference type="InterPro" id="IPR011805">
    <property type="entry name" value="RNase_R"/>
</dbReference>
<organism evidence="12 13">
    <name type="scientific">Neorhodopirellula lusitana</name>
    <dbReference type="NCBI Taxonomy" id="445327"/>
    <lineage>
        <taxon>Bacteria</taxon>
        <taxon>Pseudomonadati</taxon>
        <taxon>Planctomycetota</taxon>
        <taxon>Planctomycetia</taxon>
        <taxon>Pirellulales</taxon>
        <taxon>Pirellulaceae</taxon>
        <taxon>Neorhodopirellula</taxon>
    </lineage>
</organism>
<dbReference type="InterPro" id="IPR004476">
    <property type="entry name" value="RNase_II/RNase_R"/>
</dbReference>
<comment type="similarity">
    <text evidence="8">Belongs to the RNR ribonuclease family. RNase R subfamily.</text>
</comment>
<feature type="domain" description="S1 motif" evidence="11">
    <location>
        <begin position="654"/>
        <end position="735"/>
    </location>
</feature>
<sequence>MQVSQELTDRLLRWVHAAEYRPSKPKQIATHLKLDLDEYRELRRVIKQLVLEGRLIYGGNHLVVAAAAVGGASDSIRGKFRRAMGGGFGFVRPSSGGTGVNDDVPEDIFVPPGSTGGAMEGDLVEVEISPGRKGGVEGVVIAVIQRERRQFTGTFRTKAIAPETGPYQDNRQSSANDELPEGPVVYLDGVHFDAPVSVGDVRGLPLVDDDKVFVEIVDFPDDNGQGGEAVILERLGSSKNPAIDTLSIMRQYGLPNEFPQAVLDEARVRADEFDEDVLPEGRKDLTDLLTITIDPFDARDFDDAISLQREDGRWRLWVHIADVSHFVHVGGAIDVEARLRATSVYLPDRVIPMIPEIISNHLASLQPERRRLVKTVEIEMLDDLTITHTEVHNAVIRSDKRFNYEQIDQYLSARETFAGDWGEPVCQLIDHMYELAMKIRKQRFKDGSLSMDMPDIKLDLDRAGKVKGAHLVEHTESHQIIEEFMLAGNQAVASWLDKLDLNFLHRIHAPPERRKLRMLTAFVKDLGLGIDHVESRFEIQAVLDKVAGTPLENAVNFAVLKSMNKAVYGPHREGHYALDMEHYCHFTSPIRRYPDLSVHRLVQKLLDKKSTPDESFAELVKLGHECSDAERNAAQAERELIELKLLHFLKKKVGEKLEAVISRVFADGLHARCTKLPVDGFIPITTLPGDKYRFERNGQMLIGFKDGNRFRLGDQLTVRVDKVDLQDRQLYLTVVKNHSASRPGEPSRTETNSRKPNYKTKRKNDRREKKKKRRR</sequence>
<dbReference type="Pfam" id="PF17876">
    <property type="entry name" value="CSD2"/>
    <property type="match status" value="1"/>
</dbReference>
<dbReference type="PANTHER" id="PTHR23355:SF9">
    <property type="entry name" value="DIS3-LIKE EXONUCLEASE 2"/>
    <property type="match status" value="1"/>
</dbReference>
<gene>
    <name evidence="8" type="primary">rnr</name>
    <name evidence="12" type="ORF">SAMN06265222_10946</name>
</gene>
<dbReference type="Proteomes" id="UP001158067">
    <property type="component" value="Unassembled WGS sequence"/>
</dbReference>
<accession>A0ABY1QA90</accession>
<keyword evidence="6 8" id="KW-0269">Exonuclease</keyword>
<protein>
    <recommendedName>
        <fullName evidence="8">Ribonuclease R</fullName>
        <shortName evidence="8">RNase R</shortName>
        <ecNumber evidence="8">3.1.13.1</ecNumber>
    </recommendedName>
</protein>
<feature type="coiled-coil region" evidence="9">
    <location>
        <begin position="619"/>
        <end position="646"/>
    </location>
</feature>